<dbReference type="InterPro" id="IPR011006">
    <property type="entry name" value="CheY-like_superfamily"/>
</dbReference>
<dbReference type="Proteomes" id="UP001481677">
    <property type="component" value="Unassembled WGS sequence"/>
</dbReference>
<dbReference type="EMBL" id="VOQS01000003">
    <property type="protein sequence ID" value="TXC84421.1"/>
    <property type="molecule type" value="Genomic_DNA"/>
</dbReference>
<reference evidence="3 6" key="3">
    <citation type="submission" date="2024-01" db="EMBL/GenBank/DDBJ databases">
        <title>The diversity of rhizobia nodulating Mimosa spp. in eleven states of Brazil covering several biomes is determined by host plant, location, and edaphic factors.</title>
        <authorList>
            <person name="Rouws L."/>
            <person name="Barauna A."/>
            <person name="Beukes C."/>
            <person name="De Faria S.M."/>
            <person name="Gross E."/>
            <person name="Dos Reis Junior F.B."/>
            <person name="Simon M."/>
            <person name="Maluk M."/>
            <person name="Odee D.W."/>
            <person name="Kenicer G."/>
            <person name="Young J.P.W."/>
            <person name="Reis V.M."/>
            <person name="Zilli J."/>
            <person name="James E.K."/>
        </authorList>
    </citation>
    <scope>NUCLEOTIDE SEQUENCE [LARGE SCALE GENOMIC DNA]</scope>
    <source>
        <strain evidence="3 6">JPY530</strain>
    </source>
</reference>
<feature type="modified residue" description="4-aspartylphosphate" evidence="1">
    <location>
        <position position="69"/>
    </location>
</feature>
<keyword evidence="6" id="KW-1185">Reference proteome</keyword>
<sequence length="150" mass="16988">MHTQTADDLIHILLVEDSPTDVMITREAFDYYKLLNPLHVAEDGVAAMEFLRREGKHGNAPRPGLIILDLNLPKKSGREVLQELKADPELMNIPVVVLTTSKSEEDVARTYGLHANCYITKPVDFNRFIEVVRRISEFWFGVVTLPSARS</sequence>
<organism evidence="4 5">
    <name type="scientific">Paraburkholderia azotifigens</name>
    <dbReference type="NCBI Taxonomy" id="2057004"/>
    <lineage>
        <taxon>Bacteria</taxon>
        <taxon>Pseudomonadati</taxon>
        <taxon>Pseudomonadota</taxon>
        <taxon>Betaproteobacteria</taxon>
        <taxon>Burkholderiales</taxon>
        <taxon>Burkholderiaceae</taxon>
        <taxon>Paraburkholderia</taxon>
    </lineage>
</organism>
<protein>
    <submittedName>
        <fullName evidence="4">Response regulator</fullName>
    </submittedName>
</protein>
<reference evidence="4" key="2">
    <citation type="submission" date="2019-08" db="EMBL/GenBank/DDBJ databases">
        <authorList>
            <person name="Im W.-T."/>
        </authorList>
    </citation>
    <scope>NUCLEOTIDE SEQUENCE</scope>
    <source>
        <strain evidence="4">NF 2-5-3</strain>
    </source>
</reference>
<proteinExistence type="predicted"/>
<comment type="caution">
    <text evidence="4">The sequence shown here is derived from an EMBL/GenBank/DDBJ whole genome shotgun (WGS) entry which is preliminary data.</text>
</comment>
<evidence type="ECO:0000256" key="1">
    <source>
        <dbReference type="PROSITE-ProRule" id="PRU00169"/>
    </source>
</evidence>
<dbReference type="CDD" id="cd17557">
    <property type="entry name" value="REC_Rcp-like"/>
    <property type="match status" value="1"/>
</dbReference>
<dbReference type="Pfam" id="PF00072">
    <property type="entry name" value="Response_reg"/>
    <property type="match status" value="1"/>
</dbReference>
<evidence type="ECO:0000313" key="4">
    <source>
        <dbReference type="EMBL" id="TXC84421.1"/>
    </source>
</evidence>
<dbReference type="PANTHER" id="PTHR44520:SF2">
    <property type="entry name" value="RESPONSE REGULATOR RCP1"/>
    <property type="match status" value="1"/>
</dbReference>
<dbReference type="RefSeq" id="WP_028367846.1">
    <property type="nucleotide sequence ID" value="NZ_JAZHFZ010000027.1"/>
</dbReference>
<name>A0A5C6VI79_9BURK</name>
<dbReference type="PROSITE" id="PS50110">
    <property type="entry name" value="RESPONSE_REGULATORY"/>
    <property type="match status" value="1"/>
</dbReference>
<dbReference type="InterPro" id="IPR052893">
    <property type="entry name" value="TCS_response_regulator"/>
</dbReference>
<dbReference type="SMART" id="SM00448">
    <property type="entry name" value="REC"/>
    <property type="match status" value="1"/>
</dbReference>
<dbReference type="InterPro" id="IPR001789">
    <property type="entry name" value="Sig_transdc_resp-reg_receiver"/>
</dbReference>
<evidence type="ECO:0000259" key="2">
    <source>
        <dbReference type="PROSITE" id="PS50110"/>
    </source>
</evidence>
<reference evidence="4 5" key="1">
    <citation type="journal article" date="2018" name="Int. J. Syst. Evol. Microbiol.">
        <title>Paraburkholderia azotifigens sp. nov., a nitrogen-fixing bacterium isolated from paddy soil.</title>
        <authorList>
            <person name="Choi G.M."/>
            <person name="Im W.T."/>
        </authorList>
    </citation>
    <scope>NUCLEOTIDE SEQUENCE [LARGE SCALE GENOMIC DNA]</scope>
    <source>
        <strain evidence="4 5">NF 2-5-3</strain>
    </source>
</reference>
<feature type="domain" description="Response regulatory" evidence="2">
    <location>
        <begin position="11"/>
        <end position="136"/>
    </location>
</feature>
<evidence type="ECO:0000313" key="5">
    <source>
        <dbReference type="Proteomes" id="UP000321776"/>
    </source>
</evidence>
<dbReference type="Gene3D" id="3.40.50.2300">
    <property type="match status" value="1"/>
</dbReference>
<gene>
    <name evidence="4" type="ORF">FRZ40_29500</name>
    <name evidence="3" type="ORF">V4C56_28745</name>
</gene>
<dbReference type="SUPFAM" id="SSF52172">
    <property type="entry name" value="CheY-like"/>
    <property type="match status" value="1"/>
</dbReference>
<dbReference type="PANTHER" id="PTHR44520">
    <property type="entry name" value="RESPONSE REGULATOR RCP1-RELATED"/>
    <property type="match status" value="1"/>
</dbReference>
<dbReference type="Proteomes" id="UP000321776">
    <property type="component" value="Unassembled WGS sequence"/>
</dbReference>
<evidence type="ECO:0000313" key="6">
    <source>
        <dbReference type="Proteomes" id="UP001481677"/>
    </source>
</evidence>
<dbReference type="EMBL" id="JAZHGA010000025">
    <property type="protein sequence ID" value="MEM5343599.1"/>
    <property type="molecule type" value="Genomic_DNA"/>
</dbReference>
<dbReference type="AlphaFoldDB" id="A0A5C6VI79"/>
<keyword evidence="1" id="KW-0597">Phosphoprotein</keyword>
<dbReference type="GO" id="GO:0000160">
    <property type="term" value="P:phosphorelay signal transduction system"/>
    <property type="evidence" value="ECO:0007669"/>
    <property type="project" value="InterPro"/>
</dbReference>
<evidence type="ECO:0000313" key="3">
    <source>
        <dbReference type="EMBL" id="MEM5343599.1"/>
    </source>
</evidence>
<accession>A0A5C6VI79</accession>